<evidence type="ECO:0000313" key="1">
    <source>
        <dbReference type="EMBL" id="KAF9489913.1"/>
    </source>
</evidence>
<protein>
    <recommendedName>
        <fullName evidence="3">Magnesium-dependent phosphatase</fullName>
    </recommendedName>
</protein>
<organism evidence="1 2">
    <name type="scientific">Pleurotus eryngii</name>
    <name type="common">Boletus of the steppes</name>
    <dbReference type="NCBI Taxonomy" id="5323"/>
    <lineage>
        <taxon>Eukaryota</taxon>
        <taxon>Fungi</taxon>
        <taxon>Dikarya</taxon>
        <taxon>Basidiomycota</taxon>
        <taxon>Agaricomycotina</taxon>
        <taxon>Agaricomycetes</taxon>
        <taxon>Agaricomycetidae</taxon>
        <taxon>Agaricales</taxon>
        <taxon>Pleurotineae</taxon>
        <taxon>Pleurotaceae</taxon>
        <taxon>Pleurotus</taxon>
    </lineage>
</organism>
<dbReference type="Proteomes" id="UP000807025">
    <property type="component" value="Unassembled WGS sequence"/>
</dbReference>
<evidence type="ECO:0008006" key="3">
    <source>
        <dbReference type="Google" id="ProtNLM"/>
    </source>
</evidence>
<dbReference type="Pfam" id="PF12689">
    <property type="entry name" value="Acid_PPase"/>
    <property type="match status" value="1"/>
</dbReference>
<keyword evidence="2" id="KW-1185">Reference proteome</keyword>
<dbReference type="EMBL" id="MU154655">
    <property type="protein sequence ID" value="KAF9489913.1"/>
    <property type="molecule type" value="Genomic_DNA"/>
</dbReference>
<dbReference type="SUPFAM" id="SSF56784">
    <property type="entry name" value="HAD-like"/>
    <property type="match status" value="1"/>
</dbReference>
<dbReference type="Gene3D" id="3.40.50.1000">
    <property type="entry name" value="HAD superfamily/HAD-like"/>
    <property type="match status" value="1"/>
</dbReference>
<comment type="caution">
    <text evidence="1">The sequence shown here is derived from an EMBL/GenBank/DDBJ whole genome shotgun (WGS) entry which is preliminary data.</text>
</comment>
<evidence type="ECO:0000313" key="2">
    <source>
        <dbReference type="Proteomes" id="UP000807025"/>
    </source>
</evidence>
<accession>A0A9P5ZMS7</accession>
<dbReference type="NCBIfam" id="TIGR01685">
    <property type="entry name" value="MDP-1"/>
    <property type="match status" value="1"/>
</dbReference>
<dbReference type="PANTHER" id="PTHR17901:SF14">
    <property type="entry name" value="MAGNESIUM-DEPENDENT PHOSPHATASE 1"/>
    <property type="match status" value="1"/>
</dbReference>
<gene>
    <name evidence="1" type="ORF">BDN71DRAFT_1455340</name>
</gene>
<dbReference type="InterPro" id="IPR036412">
    <property type="entry name" value="HAD-like_sf"/>
</dbReference>
<name>A0A9P5ZMS7_PLEER</name>
<dbReference type="InterPro" id="IPR010036">
    <property type="entry name" value="MDP_1_eu_arc"/>
</dbReference>
<dbReference type="PANTHER" id="PTHR17901">
    <property type="entry name" value="MAGNESIUM-DEPENDENT PHOSPHATASE 1 MDP1"/>
    <property type="match status" value="1"/>
</dbReference>
<reference evidence="1" key="1">
    <citation type="submission" date="2020-11" db="EMBL/GenBank/DDBJ databases">
        <authorList>
            <consortium name="DOE Joint Genome Institute"/>
            <person name="Ahrendt S."/>
            <person name="Riley R."/>
            <person name="Andreopoulos W."/>
            <person name="Labutti K."/>
            <person name="Pangilinan J."/>
            <person name="Ruiz-Duenas F.J."/>
            <person name="Barrasa J.M."/>
            <person name="Sanchez-Garcia M."/>
            <person name="Camarero S."/>
            <person name="Miyauchi S."/>
            <person name="Serrano A."/>
            <person name="Linde D."/>
            <person name="Babiker R."/>
            <person name="Drula E."/>
            <person name="Ayuso-Fernandez I."/>
            <person name="Pacheco R."/>
            <person name="Padilla G."/>
            <person name="Ferreira P."/>
            <person name="Barriuso J."/>
            <person name="Kellner H."/>
            <person name="Castanera R."/>
            <person name="Alfaro M."/>
            <person name="Ramirez L."/>
            <person name="Pisabarro A.G."/>
            <person name="Kuo A."/>
            <person name="Tritt A."/>
            <person name="Lipzen A."/>
            <person name="He G."/>
            <person name="Yan M."/>
            <person name="Ng V."/>
            <person name="Cullen D."/>
            <person name="Martin F."/>
            <person name="Rosso M.-N."/>
            <person name="Henrissat B."/>
            <person name="Hibbett D."/>
            <person name="Martinez A.T."/>
            <person name="Grigoriev I.V."/>
        </authorList>
    </citation>
    <scope>NUCLEOTIDE SEQUENCE</scope>
    <source>
        <strain evidence="1">ATCC 90797</strain>
    </source>
</reference>
<dbReference type="OrthoDB" id="2865258at2759"/>
<dbReference type="AlphaFoldDB" id="A0A9P5ZMS7"/>
<sequence>MCLGPLHRNQDTLNEVLDRYNDKISFYGDVAEIMHRLKEEGVVIAACSRTHAPALAQQALSLLLVPPPGAATADRSDDSLNAQPAIEFFDQLEIYPGSKLTHFRKLHEKTGLPYSEMLFFDDEHRNREVEKLGVTFCLVPEGVNNKDFEKGLARWRLVHSENLEDET</sequence>
<dbReference type="GO" id="GO:0003993">
    <property type="term" value="F:acid phosphatase activity"/>
    <property type="evidence" value="ECO:0007669"/>
    <property type="project" value="TreeGrafter"/>
</dbReference>
<dbReference type="InterPro" id="IPR023214">
    <property type="entry name" value="HAD_sf"/>
</dbReference>
<proteinExistence type="predicted"/>